<feature type="domain" description="ATPase AAA-type core" evidence="1">
    <location>
        <begin position="309"/>
        <end position="409"/>
    </location>
</feature>
<evidence type="ECO:0000313" key="5">
    <source>
        <dbReference type="Proteomes" id="UP001583177"/>
    </source>
</evidence>
<dbReference type="PANTHER" id="PTHR46411">
    <property type="entry name" value="FAMILY ATPASE, PUTATIVE-RELATED"/>
    <property type="match status" value="1"/>
</dbReference>
<organism evidence="4 5">
    <name type="scientific">Diaporthe australafricana</name>
    <dbReference type="NCBI Taxonomy" id="127596"/>
    <lineage>
        <taxon>Eukaryota</taxon>
        <taxon>Fungi</taxon>
        <taxon>Dikarya</taxon>
        <taxon>Ascomycota</taxon>
        <taxon>Pezizomycotina</taxon>
        <taxon>Sordariomycetes</taxon>
        <taxon>Sordariomycetidae</taxon>
        <taxon>Diaporthales</taxon>
        <taxon>Diaporthaceae</taxon>
        <taxon>Diaporthe</taxon>
    </lineage>
</organism>
<evidence type="ECO:0000259" key="3">
    <source>
        <dbReference type="Pfam" id="PF23232"/>
    </source>
</evidence>
<dbReference type="InterPro" id="IPR054289">
    <property type="entry name" value="DUF7025"/>
</dbReference>
<accession>A0ABR3W283</accession>
<dbReference type="Gene3D" id="3.40.50.300">
    <property type="entry name" value="P-loop containing nucleotide triphosphate hydrolases"/>
    <property type="match status" value="1"/>
</dbReference>
<evidence type="ECO:0000259" key="2">
    <source>
        <dbReference type="Pfam" id="PF22942"/>
    </source>
</evidence>
<dbReference type="EMBL" id="JAWRVE010000174">
    <property type="protein sequence ID" value="KAL1851352.1"/>
    <property type="molecule type" value="Genomic_DNA"/>
</dbReference>
<feature type="domain" description="DUF7025" evidence="2">
    <location>
        <begin position="3"/>
        <end position="81"/>
    </location>
</feature>
<dbReference type="Proteomes" id="UP001583177">
    <property type="component" value="Unassembled WGS sequence"/>
</dbReference>
<evidence type="ECO:0000259" key="1">
    <source>
        <dbReference type="Pfam" id="PF00004"/>
    </source>
</evidence>
<protein>
    <recommendedName>
        <fullName evidence="6">ATPase AAA-type core domain-containing protein</fullName>
    </recommendedName>
</protein>
<proteinExistence type="predicted"/>
<sequence>MTVYVRGKKTEDPPSAMIVSEVEVDPAILYRNDGNRRSYVLHLWYLDFDGDLVGRALSQKKIESFDGEKPIAELQVIPCDYIDRQDEQLSRDDKDYLTTRNRLVDLGKKWFGLLKGQMVFYNGEFPESPYTDAFSGRVFVDCDSYWAKISEDDGDDITSGPSLYHFSDDYQYTKSIVDCTCSACKDKMKEEKRGPFDSYWAIDPRETKSLELDESHWNSTLGIDEDHRYLICNHLLGGLVLKNRRWEKLNVACCSAIAPQAKAFENLVMNKSRKDLIKSLLYNYSQSNLHNAPKPWKADFIENKGDECIAEYTGRPLLSLICGDIGISEQDVDRNLQKWFTIGEKWGAVVLVDEADVYLESRQPGDVQRNGLVSVFLRAVEYYKGILFLTTNRVGQFDDAFISRIHVVLRYEKLRPNDRRQIWEGFFEKLEKERGNQIRISKSAKKYVLEDKEMTGIPWNGREIRNAFQTAVALAQYKFATSEDTEAGDKAVLDRDHFEEVCKMTTDFKKYLKKLHTKDEDARAAIARNRYDEDDSEDD</sequence>
<gene>
    <name evidence="4" type="ORF">Daus18300_012598</name>
</gene>
<evidence type="ECO:0000313" key="4">
    <source>
        <dbReference type="EMBL" id="KAL1851352.1"/>
    </source>
</evidence>
<feature type="domain" description="AAA+ ATPase lid" evidence="3">
    <location>
        <begin position="414"/>
        <end position="519"/>
    </location>
</feature>
<dbReference type="InterPro" id="IPR027417">
    <property type="entry name" value="P-loop_NTPase"/>
</dbReference>
<evidence type="ECO:0008006" key="6">
    <source>
        <dbReference type="Google" id="ProtNLM"/>
    </source>
</evidence>
<dbReference type="PANTHER" id="PTHR46411:SF4">
    <property type="entry name" value="AAA+ ATPASE DOMAIN-CONTAINING PROTEIN"/>
    <property type="match status" value="1"/>
</dbReference>
<dbReference type="InterPro" id="IPR003959">
    <property type="entry name" value="ATPase_AAA_core"/>
</dbReference>
<keyword evidence="5" id="KW-1185">Reference proteome</keyword>
<dbReference type="SUPFAM" id="SSF52540">
    <property type="entry name" value="P-loop containing nucleoside triphosphate hydrolases"/>
    <property type="match status" value="1"/>
</dbReference>
<name>A0ABR3W283_9PEZI</name>
<dbReference type="InterPro" id="IPR056599">
    <property type="entry name" value="AAA_lid_fung"/>
</dbReference>
<dbReference type="Pfam" id="PF22942">
    <property type="entry name" value="DUF7025"/>
    <property type="match status" value="1"/>
</dbReference>
<dbReference type="Pfam" id="PF23232">
    <property type="entry name" value="AAA_lid_13"/>
    <property type="match status" value="1"/>
</dbReference>
<comment type="caution">
    <text evidence="4">The sequence shown here is derived from an EMBL/GenBank/DDBJ whole genome shotgun (WGS) entry which is preliminary data.</text>
</comment>
<dbReference type="Pfam" id="PF00004">
    <property type="entry name" value="AAA"/>
    <property type="match status" value="1"/>
</dbReference>
<reference evidence="4 5" key="1">
    <citation type="journal article" date="2024" name="IMA Fungus">
        <title>IMA Genome - F19 : A genome assembly and annotation guide to empower mycologists, including annotated draft genome sequences of Ceratocystis pirilliformis, Diaporthe australafricana, Fusarium ophioides, Paecilomyces lecythidis, and Sporothrix stenoceras.</title>
        <authorList>
            <person name="Aylward J."/>
            <person name="Wilson A.M."/>
            <person name="Visagie C.M."/>
            <person name="Spraker J."/>
            <person name="Barnes I."/>
            <person name="Buitendag C."/>
            <person name="Ceriani C."/>
            <person name="Del Mar Angel L."/>
            <person name="du Plessis D."/>
            <person name="Fuchs T."/>
            <person name="Gasser K."/>
            <person name="Kramer D."/>
            <person name="Li W."/>
            <person name="Munsamy K."/>
            <person name="Piso A."/>
            <person name="Price J.L."/>
            <person name="Sonnekus B."/>
            <person name="Thomas C."/>
            <person name="van der Nest A."/>
            <person name="van Dijk A."/>
            <person name="van Heerden A."/>
            <person name="van Vuuren N."/>
            <person name="Yilmaz N."/>
            <person name="Duong T.A."/>
            <person name="van der Merwe N.A."/>
            <person name="Wingfield M.J."/>
            <person name="Wingfield B.D."/>
        </authorList>
    </citation>
    <scope>NUCLEOTIDE SEQUENCE [LARGE SCALE GENOMIC DNA]</scope>
    <source>
        <strain evidence="4 5">CMW 18300</strain>
    </source>
</reference>